<gene>
    <name evidence="1" type="ORF">FA95DRAFT_1582915</name>
</gene>
<reference evidence="1" key="2">
    <citation type="journal article" date="2022" name="New Phytol.">
        <title>Evolutionary transition to the ectomycorrhizal habit in the genomes of a hyperdiverse lineage of mushroom-forming fungi.</title>
        <authorList>
            <person name="Looney B."/>
            <person name="Miyauchi S."/>
            <person name="Morin E."/>
            <person name="Drula E."/>
            <person name="Courty P.E."/>
            <person name="Kohler A."/>
            <person name="Kuo A."/>
            <person name="LaButti K."/>
            <person name="Pangilinan J."/>
            <person name="Lipzen A."/>
            <person name="Riley R."/>
            <person name="Andreopoulos W."/>
            <person name="He G."/>
            <person name="Johnson J."/>
            <person name="Nolan M."/>
            <person name="Tritt A."/>
            <person name="Barry K.W."/>
            <person name="Grigoriev I.V."/>
            <person name="Nagy L.G."/>
            <person name="Hibbett D."/>
            <person name="Henrissat B."/>
            <person name="Matheny P.B."/>
            <person name="Labbe J."/>
            <person name="Martin F.M."/>
        </authorList>
    </citation>
    <scope>NUCLEOTIDE SEQUENCE</scope>
    <source>
        <strain evidence="1">FP105234-sp</strain>
    </source>
</reference>
<protein>
    <submittedName>
        <fullName evidence="1">Cytochrome P450</fullName>
    </submittedName>
</protein>
<evidence type="ECO:0000313" key="2">
    <source>
        <dbReference type="Proteomes" id="UP000814033"/>
    </source>
</evidence>
<organism evidence="1 2">
    <name type="scientific">Auriscalpium vulgare</name>
    <dbReference type="NCBI Taxonomy" id="40419"/>
    <lineage>
        <taxon>Eukaryota</taxon>
        <taxon>Fungi</taxon>
        <taxon>Dikarya</taxon>
        <taxon>Basidiomycota</taxon>
        <taxon>Agaricomycotina</taxon>
        <taxon>Agaricomycetes</taxon>
        <taxon>Russulales</taxon>
        <taxon>Auriscalpiaceae</taxon>
        <taxon>Auriscalpium</taxon>
    </lineage>
</organism>
<dbReference type="EMBL" id="MU275917">
    <property type="protein sequence ID" value="KAI0046797.1"/>
    <property type="molecule type" value="Genomic_DNA"/>
</dbReference>
<reference evidence="1" key="1">
    <citation type="submission" date="2021-02" db="EMBL/GenBank/DDBJ databases">
        <authorList>
            <consortium name="DOE Joint Genome Institute"/>
            <person name="Ahrendt S."/>
            <person name="Looney B.P."/>
            <person name="Miyauchi S."/>
            <person name="Morin E."/>
            <person name="Drula E."/>
            <person name="Courty P.E."/>
            <person name="Chicoki N."/>
            <person name="Fauchery L."/>
            <person name="Kohler A."/>
            <person name="Kuo A."/>
            <person name="Labutti K."/>
            <person name="Pangilinan J."/>
            <person name="Lipzen A."/>
            <person name="Riley R."/>
            <person name="Andreopoulos W."/>
            <person name="He G."/>
            <person name="Johnson J."/>
            <person name="Barry K.W."/>
            <person name="Grigoriev I.V."/>
            <person name="Nagy L."/>
            <person name="Hibbett D."/>
            <person name="Henrissat B."/>
            <person name="Matheny P.B."/>
            <person name="Labbe J."/>
            <person name="Martin F."/>
        </authorList>
    </citation>
    <scope>NUCLEOTIDE SEQUENCE</scope>
    <source>
        <strain evidence="1">FP105234-sp</strain>
    </source>
</reference>
<proteinExistence type="predicted"/>
<evidence type="ECO:0000313" key="1">
    <source>
        <dbReference type="EMBL" id="KAI0046797.1"/>
    </source>
</evidence>
<sequence>MSDAHATSAVTRYLQHRVVTLDVLWRNKALVVGTLFACLVVSITRYIRSPWRHLPPGPGGFPVLGNILQFRDKRWLFFKSKEDYGNVVYLSVAGQPIVVLNSQKAASDLLDRRASIYSDRPRFVMADILSGGLLLVFVRFGDLLRRMRRAGQESLSRTAVKSFHPLQTKEAVLLLAGLLSDPAARAKHFRRSSASMVMSVTYDLPSIDSIEDPNLAKIDALIDRLAKATAPGARLVEMFPWIVYIPRRFAKWKRDAEWHHAQDSMLLEGLLHKVRADLDSGLDRPSLCASLIKENFGLSGKEQAWLAGMMYSAGAETTSGVLMWWTLAMAAHPDVQARAQQELDAVVGRGRLPSFTDLAHLPYIRAIVKEALRWRPVTPFSIPHRLMEDDWYEGMFLPRGTLVLPNLWQCNRDPAVFGPDAALFRPERHLDAGGGAAAGPSETREDGHAAYGFGRRVCLGRHVANDSLFIDIATILWATTVEPVDGGGTSLPVDVETYEDDGLLCRPGHFECVFSPRFPEVASLVAAEVELLDR</sequence>
<dbReference type="Proteomes" id="UP000814033">
    <property type="component" value="Unassembled WGS sequence"/>
</dbReference>
<comment type="caution">
    <text evidence="1">The sequence shown here is derived from an EMBL/GenBank/DDBJ whole genome shotgun (WGS) entry which is preliminary data.</text>
</comment>
<accession>A0ACB8RSI6</accession>
<name>A0ACB8RSI6_9AGAM</name>
<keyword evidence="2" id="KW-1185">Reference proteome</keyword>